<evidence type="ECO:0000313" key="2">
    <source>
        <dbReference type="EMBL" id="TGO13202.1"/>
    </source>
</evidence>
<dbReference type="AlphaFoldDB" id="A0A4Z1ER14"/>
<evidence type="ECO:0000313" key="3">
    <source>
        <dbReference type="Proteomes" id="UP000297777"/>
    </source>
</evidence>
<dbReference type="EMBL" id="PQXH01000074">
    <property type="protein sequence ID" value="TGO13202.1"/>
    <property type="molecule type" value="Genomic_DNA"/>
</dbReference>
<dbReference type="OrthoDB" id="3544288at2759"/>
<feature type="region of interest" description="Disordered" evidence="1">
    <location>
        <begin position="1"/>
        <end position="68"/>
    </location>
</feature>
<name>A0A4Z1ER14_9HELO</name>
<evidence type="ECO:0000256" key="1">
    <source>
        <dbReference type="SAM" id="MobiDB-lite"/>
    </source>
</evidence>
<keyword evidence="3" id="KW-1185">Reference proteome</keyword>
<dbReference type="Proteomes" id="UP000297777">
    <property type="component" value="Unassembled WGS sequence"/>
</dbReference>
<reference evidence="2 3" key="1">
    <citation type="submission" date="2017-12" db="EMBL/GenBank/DDBJ databases">
        <title>Comparative genomics of Botrytis spp.</title>
        <authorList>
            <person name="Valero-Jimenez C.A."/>
            <person name="Tapia P."/>
            <person name="Veloso J."/>
            <person name="Silva-Moreno E."/>
            <person name="Staats M."/>
            <person name="Valdes J.H."/>
            <person name="Van Kan J.A.L."/>
        </authorList>
    </citation>
    <scope>NUCLEOTIDE SEQUENCE [LARGE SCALE GENOMIC DNA]</scope>
    <source>
        <strain evidence="2 3">Bt9001</strain>
    </source>
</reference>
<organism evidence="2 3">
    <name type="scientific">Botrytis tulipae</name>
    <dbReference type="NCBI Taxonomy" id="87230"/>
    <lineage>
        <taxon>Eukaryota</taxon>
        <taxon>Fungi</taxon>
        <taxon>Dikarya</taxon>
        <taxon>Ascomycota</taxon>
        <taxon>Pezizomycotina</taxon>
        <taxon>Leotiomycetes</taxon>
        <taxon>Helotiales</taxon>
        <taxon>Sclerotiniaceae</taxon>
        <taxon>Botrytis</taxon>
    </lineage>
</organism>
<gene>
    <name evidence="2" type="ORF">BTUL_0074g00080</name>
</gene>
<feature type="compositionally biased region" description="Polar residues" evidence="1">
    <location>
        <begin position="12"/>
        <end position="68"/>
    </location>
</feature>
<accession>A0A4Z1ER14</accession>
<protein>
    <submittedName>
        <fullName evidence="2">Uncharacterized protein</fullName>
    </submittedName>
</protein>
<comment type="caution">
    <text evidence="2">The sequence shown here is derived from an EMBL/GenBank/DDBJ whole genome shotgun (WGS) entry which is preliminary data.</text>
</comment>
<sequence>MACAPLRVTEDPQPSQASPSTVSTNRLSSTPLLSPQHPTNRSVSLLPLTNNDSTDQISSSKPPCNNAPSPCNLARLDFLMDMTVPLDPTNGPPELISTYPCGINETISICSNLLPYNQGFAPTSSPQGILNVDLPYYDYRTPSIGSGNADHPSAEEPTMTETGFQWMTWEECMRCGFNALEL</sequence>
<proteinExistence type="predicted"/>